<evidence type="ECO:0000256" key="2">
    <source>
        <dbReference type="SAM" id="MobiDB-lite"/>
    </source>
</evidence>
<organism evidence="3 4">
    <name type="scientific">Aphidius gifuensis</name>
    <name type="common">Parasitoid wasp</name>
    <dbReference type="NCBI Taxonomy" id="684658"/>
    <lineage>
        <taxon>Eukaryota</taxon>
        <taxon>Metazoa</taxon>
        <taxon>Ecdysozoa</taxon>
        <taxon>Arthropoda</taxon>
        <taxon>Hexapoda</taxon>
        <taxon>Insecta</taxon>
        <taxon>Pterygota</taxon>
        <taxon>Neoptera</taxon>
        <taxon>Endopterygota</taxon>
        <taxon>Hymenoptera</taxon>
        <taxon>Apocrita</taxon>
        <taxon>Ichneumonoidea</taxon>
        <taxon>Braconidae</taxon>
        <taxon>Aphidiinae</taxon>
        <taxon>Aphidius</taxon>
    </lineage>
</organism>
<evidence type="ECO:0000313" key="4">
    <source>
        <dbReference type="Proteomes" id="UP000639338"/>
    </source>
</evidence>
<feature type="compositionally biased region" description="Polar residues" evidence="2">
    <location>
        <begin position="213"/>
        <end position="229"/>
    </location>
</feature>
<proteinExistence type="predicted"/>
<keyword evidence="4" id="KW-1185">Reference proteome</keyword>
<evidence type="ECO:0000313" key="3">
    <source>
        <dbReference type="EMBL" id="KAF7995307.1"/>
    </source>
</evidence>
<gene>
    <name evidence="3" type="ORF">HCN44_005967</name>
</gene>
<dbReference type="OrthoDB" id="10255539at2759"/>
<sequence length="399" mass="46140">MSLPIRVRSWKRSQKYAFIKKTIEQEFKSFVSESSSSSDNIISDEISDNNEISNEIHLDISQDLNYNNKACSVIELSNSSCEDSMNDFCSDTDLLDDTCEYTEKNHIPPPVSTPEVTISDVLKTYAIQCNVPRSNLRVLMNLLQPIHNELPKDPRTILKGPTKVLVEPMGTREICKKKEDILLNNGSDKILTDENRELEHFTPIRKKVKESQKTSLLMNQKNNNYSNLQSLKKSDIENSDDYSSPSNEEVSDLSDQENEGDNFIKRKKSSLFDGNAKRLRHEGYNEITLADIWDKLADTEVEQCEMGLKILQEQLLLKQKNTKTNDTDYQRDNEDLELKEKQLKTLTNELKKLNYEDSSLEILKDEKRNLINSIDNLEEIIDQFTSRYPQSRFSYQDLV</sequence>
<feature type="region of interest" description="Disordered" evidence="2">
    <location>
        <begin position="210"/>
        <end position="229"/>
    </location>
</feature>
<comment type="caution">
    <text evidence="3">The sequence shown here is derived from an EMBL/GenBank/DDBJ whole genome shotgun (WGS) entry which is preliminary data.</text>
</comment>
<accession>A0A834XZX0</accession>
<dbReference type="Proteomes" id="UP000639338">
    <property type="component" value="Unassembled WGS sequence"/>
</dbReference>
<feature type="compositionally biased region" description="Acidic residues" evidence="2">
    <location>
        <begin position="249"/>
        <end position="260"/>
    </location>
</feature>
<keyword evidence="1" id="KW-0175">Coiled coil</keyword>
<name>A0A834XZX0_APHGI</name>
<protein>
    <submittedName>
        <fullName evidence="3">Uncharacterized protein</fullName>
    </submittedName>
</protein>
<evidence type="ECO:0000256" key="1">
    <source>
        <dbReference type="SAM" id="Coils"/>
    </source>
</evidence>
<reference evidence="3 4" key="1">
    <citation type="submission" date="2020-08" db="EMBL/GenBank/DDBJ databases">
        <title>Aphidius gifuensis genome sequencing and assembly.</title>
        <authorList>
            <person name="Du Z."/>
        </authorList>
    </citation>
    <scope>NUCLEOTIDE SEQUENCE [LARGE SCALE GENOMIC DNA]</scope>
    <source>
        <strain evidence="3">YNYX2018</strain>
        <tissue evidence="3">Adults</tissue>
    </source>
</reference>
<feature type="region of interest" description="Disordered" evidence="2">
    <location>
        <begin position="234"/>
        <end position="266"/>
    </location>
</feature>
<dbReference type="AlphaFoldDB" id="A0A834XZX0"/>
<dbReference type="EMBL" id="JACMRX010000002">
    <property type="protein sequence ID" value="KAF7995307.1"/>
    <property type="molecule type" value="Genomic_DNA"/>
</dbReference>
<feature type="coiled-coil region" evidence="1">
    <location>
        <begin position="329"/>
        <end position="387"/>
    </location>
</feature>